<dbReference type="PROSITE" id="PS50297">
    <property type="entry name" value="ANK_REP_REGION"/>
    <property type="match status" value="1"/>
</dbReference>
<feature type="domain" description="SAM" evidence="9">
    <location>
        <begin position="1561"/>
        <end position="1625"/>
    </location>
</feature>
<sequence length="1814" mass="201206">MPPPVLAIKADASSTRGRSFPTPFKCSGDFCGFALQLSLADASVNSLHAHARGRRVAAAPPQASAASALSLLFTKEELRALGDANLSRLLAAMEVAQSAGKSIDGRPLGEGELRVITYNHVRPTAGPSTSPTKARRQSHLLDSTLSQELRENSRSRVYGEMDGVSNYYRQVRVCADCYAVYALLDLARQMAAGALPEDAHALGQQKQIQLKRKEQQLSRQRASIEDKWEGRVAQEVREKEAILLRKHHGTSKQKKTSLEAAESTITDAIDEEGVNATSSLPVLPSSNSSARSYSDASKGDNSDNHAVSMPSLQAPETNASSSKIPKVAAMTNQQQAQLLRNNDTFVGMDNYLRGVTKRIEAPQLEAGQLFKGDATPKGSVRAGNVSGPATVLLVSPDTAVLDELHQMLRSLSSPTFQLETESMTDGRQALRAAQDFDYDVILIERKLAGSDMTGLEFARLLRQSQLKRRLKNNSMILTTILCVTSQTAPDDLQLYKDSGMDGCIGKPVTSESLHHTLQAAFRARKSMSSRERPSSSPKQQQGDEAMIALTKSKHEQQVRHRRRRRRLEASHSLAMPGLGEMDARDDYVHGVFQMDAETAIPFCVMGGARTSAVDNATEHTDSSEAFFNLVIVHDLFDTWERLQILLQPLVARYRGRVQVLLWNYPGQAYTAWRRGTLLHNTFHVTCLAALLGHVTGASGGERLLRDKPYHLVGIGNGGNIAMSFCCSAQPRDINTRSLVLLNSFAHVDAQLAQFLHDSAKVLACTPESRPDLPVYFHARFLFSAPYLARVSTPLALNLYTAVLNPITLEGRQALTLGALAHHDLRTDLKRLRIPLVSVCSAQNALVDAGGHAETILALANLELVDSVGKVLRYRRVKSAQQRHSAGRSKRPSCVIWLPGGHEALQECKQDVLVLLEQLVTGFHEHNDVPHGTSRKLQEVSPTKYKSRCEDEQPQRAPSDNQGKKIKAKPQRNFEDAFIDRVLTTPLDGAQWRLHQQQLVEQAAGEASGVGKAQAAPSAISGNPQAAPKQFKLIALTTWDPTTPAFERISANVVYQPGAGSKIYPLLPEVKEYMGWRVRRNQKRLQRMAAMARVIQRAFRAFYARTLTQRLYREQCAINLQRLWRARVARKRYKGIKREDWAVRLLQRHWRGKMGRTSYKQRMLEYLSALDIQRVARGWLARRQVMRRRQQIHQAAVRIQQLMRRYVACRKLFRQRLQRNAAMSIQRVFRGLLGRRRFDREREKFLFSKTQSQGLTFGKQLLLEYKLYGTKLQSDVALLAREKSDVEAQAEKLVKEICEFDEGIRLLEAELLALGKAETDNNAPGGANRTLDETAKWALREQKMRLDREFSQMLAQIAQRREKLGTLEESLARVDQERLRKEEELKALERKLVLLLEEQQKELARIRDKQETRTQLALDLIPPGSVLTGSGAGMPSAMSPAPGSVFASSPVAGFSQQQRQEAASLMESTETMMKFGFMSMSMTYFSSMNMVRAMRKIGAHHLTLDSAAAVSQHRWPENSAAETPSKAAASVGALAAMSPAGFQPSIPPGGFPGQQPLQVAAWSVSDVGRWLDTLALAQYKRAFADATVDGALLLHLTDDDLRNTLGMEHRLHRKKVLTTVEEMRVRERNQMRQLYGDSIGGITSASNPVPASSVGPPQSLNEAPVAGGGGRVVVSFSEFCSLVRHGKVKQIREALQDVPERKFDPLTVKTQFTPGTGTIYNDQLEKSVFHINKGDDNGNSPLLLATQNNHLKVAQLLLSKGANPDHQNSHGHTAGHYAMAYSFFDLGAWLLDPDKGGARDDILNENGLTAYDGLN</sequence>
<organism evidence="11 12">
    <name type="scientific">Phytophthora sojae (strain P6497)</name>
    <name type="common">Soybean stem and root rot agent</name>
    <name type="synonym">Phytophthora megasperma f. sp. glycines</name>
    <dbReference type="NCBI Taxonomy" id="1094619"/>
    <lineage>
        <taxon>Eukaryota</taxon>
        <taxon>Sar</taxon>
        <taxon>Stramenopiles</taxon>
        <taxon>Oomycota</taxon>
        <taxon>Peronosporomycetes</taxon>
        <taxon>Peronosporales</taxon>
        <taxon>Peronosporaceae</taxon>
        <taxon>Phytophthora</taxon>
    </lineage>
</organism>
<keyword evidence="4" id="KW-0378">Hydrolase</keyword>
<dbReference type="Gene3D" id="1.10.150.50">
    <property type="entry name" value="Transcription Factor, Ets-1"/>
    <property type="match status" value="1"/>
</dbReference>
<dbReference type="Gene3D" id="1.20.5.190">
    <property type="match status" value="2"/>
</dbReference>
<dbReference type="SUPFAM" id="SSF53474">
    <property type="entry name" value="alpha/beta-Hydrolases"/>
    <property type="match status" value="1"/>
</dbReference>
<dbReference type="OMA" id="LLWNYPG"/>
<feature type="compositionally biased region" description="Polar residues" evidence="8">
    <location>
        <begin position="310"/>
        <end position="323"/>
    </location>
</feature>
<comment type="caution">
    <text evidence="6">Lacks conserved residue(s) required for the propagation of feature annotation.</text>
</comment>
<evidence type="ECO:0000259" key="9">
    <source>
        <dbReference type="PROSITE" id="PS50105"/>
    </source>
</evidence>
<dbReference type="InterPro" id="IPR001660">
    <property type="entry name" value="SAM"/>
</dbReference>
<dbReference type="SUPFAM" id="SSF52172">
    <property type="entry name" value="CheY-like"/>
    <property type="match status" value="1"/>
</dbReference>
<feature type="repeat" description="ANK" evidence="5">
    <location>
        <begin position="1736"/>
        <end position="1768"/>
    </location>
</feature>
<dbReference type="InterPro" id="IPR001789">
    <property type="entry name" value="Sig_transdc_resp-reg_receiver"/>
</dbReference>
<dbReference type="Gene3D" id="3.40.50.2300">
    <property type="match status" value="1"/>
</dbReference>
<evidence type="ECO:0000313" key="11">
    <source>
        <dbReference type="EMBL" id="EGZ27471.1"/>
    </source>
</evidence>
<gene>
    <name evidence="11" type="ORF">PHYSODRAFT_471354</name>
</gene>
<dbReference type="GO" id="GO:0000160">
    <property type="term" value="P:phosphorelay signal transduction system"/>
    <property type="evidence" value="ECO:0007669"/>
    <property type="project" value="InterPro"/>
</dbReference>
<name>G4YI88_PHYSP</name>
<keyword evidence="2" id="KW-0963">Cytoplasm</keyword>
<dbReference type="PROSITE" id="PS50110">
    <property type="entry name" value="RESPONSE_REGULATORY"/>
    <property type="match status" value="1"/>
</dbReference>
<feature type="region of interest" description="Disordered" evidence="8">
    <location>
        <begin position="521"/>
        <end position="543"/>
    </location>
</feature>
<dbReference type="InterPro" id="IPR036770">
    <property type="entry name" value="Ankyrin_rpt-contain_sf"/>
</dbReference>
<dbReference type="PANTHER" id="PTHR22998">
    <property type="entry name" value="SARM1"/>
    <property type="match status" value="1"/>
</dbReference>
<dbReference type="Pfam" id="PF12796">
    <property type="entry name" value="Ank_2"/>
    <property type="match status" value="1"/>
</dbReference>
<dbReference type="GO" id="GO:0005737">
    <property type="term" value="C:cytoplasm"/>
    <property type="evidence" value="ECO:0007669"/>
    <property type="project" value="UniProtKB-SubCell"/>
</dbReference>
<dbReference type="KEGG" id="psoj:PHYSODRAFT_471354"/>
<feature type="compositionally biased region" description="Low complexity" evidence="8">
    <location>
        <begin position="278"/>
        <end position="296"/>
    </location>
</feature>
<dbReference type="SMART" id="SM00454">
    <property type="entry name" value="SAM"/>
    <property type="match status" value="1"/>
</dbReference>
<evidence type="ECO:0000256" key="5">
    <source>
        <dbReference type="PROSITE-ProRule" id="PRU00023"/>
    </source>
</evidence>
<dbReference type="GO" id="GO:0034128">
    <property type="term" value="P:negative regulation of MyD88-independent toll-like receptor signaling pathway"/>
    <property type="evidence" value="ECO:0007669"/>
    <property type="project" value="InterPro"/>
</dbReference>
<dbReference type="Proteomes" id="UP000002640">
    <property type="component" value="Unassembled WGS sequence"/>
</dbReference>
<evidence type="ECO:0000256" key="4">
    <source>
        <dbReference type="ARBA" id="ARBA00022801"/>
    </source>
</evidence>
<keyword evidence="3" id="KW-0677">Repeat</keyword>
<dbReference type="PANTHER" id="PTHR22998:SF1">
    <property type="entry name" value="NAD(+) HYDROLASE SARM1"/>
    <property type="match status" value="1"/>
</dbReference>
<dbReference type="InterPro" id="IPR029058">
    <property type="entry name" value="AB_hydrolase_fold"/>
</dbReference>
<dbReference type="Pfam" id="PF00072">
    <property type="entry name" value="Response_reg"/>
    <property type="match status" value="1"/>
</dbReference>
<feature type="region of interest" description="Disordered" evidence="8">
    <location>
        <begin position="924"/>
        <end position="970"/>
    </location>
</feature>
<dbReference type="SUPFAM" id="SSF48403">
    <property type="entry name" value="Ankyrin repeat"/>
    <property type="match status" value="1"/>
</dbReference>
<dbReference type="GeneID" id="20654082"/>
<dbReference type="Pfam" id="PF07647">
    <property type="entry name" value="SAM_2"/>
    <property type="match status" value="1"/>
</dbReference>
<evidence type="ECO:0000256" key="2">
    <source>
        <dbReference type="ARBA" id="ARBA00022490"/>
    </source>
</evidence>
<evidence type="ECO:0000256" key="8">
    <source>
        <dbReference type="SAM" id="MobiDB-lite"/>
    </source>
</evidence>
<dbReference type="GO" id="GO:0035591">
    <property type="term" value="F:signaling adaptor activity"/>
    <property type="evidence" value="ECO:0007669"/>
    <property type="project" value="InterPro"/>
</dbReference>
<dbReference type="InterPro" id="IPR013761">
    <property type="entry name" value="SAM/pointed_sf"/>
</dbReference>
<feature type="region of interest" description="Disordered" evidence="8">
    <location>
        <begin position="550"/>
        <end position="569"/>
    </location>
</feature>
<evidence type="ECO:0000256" key="6">
    <source>
        <dbReference type="PROSITE-ProRule" id="PRU00169"/>
    </source>
</evidence>
<evidence type="ECO:0000256" key="1">
    <source>
        <dbReference type="ARBA" id="ARBA00004496"/>
    </source>
</evidence>
<feature type="domain" description="Response regulatory" evidence="10">
    <location>
        <begin position="390"/>
        <end position="521"/>
    </location>
</feature>
<dbReference type="Pfam" id="PF00612">
    <property type="entry name" value="IQ"/>
    <property type="match status" value="3"/>
</dbReference>
<keyword evidence="12" id="KW-1185">Reference proteome</keyword>
<dbReference type="InterPro" id="IPR011006">
    <property type="entry name" value="CheY-like_superfamily"/>
</dbReference>
<dbReference type="InterPro" id="IPR039184">
    <property type="entry name" value="SARM1"/>
</dbReference>
<proteinExistence type="predicted"/>
<evidence type="ECO:0000259" key="10">
    <source>
        <dbReference type="PROSITE" id="PS50110"/>
    </source>
</evidence>
<feature type="region of interest" description="Disordered" evidence="8">
    <location>
        <begin position="269"/>
        <end position="324"/>
    </location>
</feature>
<evidence type="ECO:0000313" key="12">
    <source>
        <dbReference type="Proteomes" id="UP000002640"/>
    </source>
</evidence>
<dbReference type="Gene3D" id="3.40.50.1820">
    <property type="entry name" value="alpha/beta hydrolase"/>
    <property type="match status" value="1"/>
</dbReference>
<dbReference type="PROSITE" id="PS50088">
    <property type="entry name" value="ANK_REPEAT"/>
    <property type="match status" value="1"/>
</dbReference>
<dbReference type="GO" id="GO:0048678">
    <property type="term" value="P:response to axon injury"/>
    <property type="evidence" value="ECO:0007669"/>
    <property type="project" value="InterPro"/>
</dbReference>
<dbReference type="GO" id="GO:0003953">
    <property type="term" value="F:NAD+ nucleosidase activity"/>
    <property type="evidence" value="ECO:0007669"/>
    <property type="project" value="InterPro"/>
</dbReference>
<dbReference type="EMBL" id="JH159151">
    <property type="protein sequence ID" value="EGZ27471.1"/>
    <property type="molecule type" value="Genomic_DNA"/>
</dbReference>
<dbReference type="PROSITE" id="PS50096">
    <property type="entry name" value="IQ"/>
    <property type="match status" value="5"/>
</dbReference>
<dbReference type="SMART" id="SM00448">
    <property type="entry name" value="REC"/>
    <property type="match status" value="1"/>
</dbReference>
<comment type="subcellular location">
    <subcellularLocation>
        <location evidence="1">Cytoplasm</location>
    </subcellularLocation>
</comment>
<dbReference type="InParanoid" id="G4YI88"/>
<dbReference type="RefSeq" id="XP_009514746.1">
    <property type="nucleotide sequence ID" value="XM_009516451.1"/>
</dbReference>
<protein>
    <submittedName>
        <fullName evidence="11">Uncharacterized protein</fullName>
    </submittedName>
</protein>
<dbReference type="Gene3D" id="1.25.40.20">
    <property type="entry name" value="Ankyrin repeat-containing domain"/>
    <property type="match status" value="1"/>
</dbReference>
<dbReference type="SUPFAM" id="SSF47769">
    <property type="entry name" value="SAM/Pointed domain"/>
    <property type="match status" value="1"/>
</dbReference>
<accession>G4YI88</accession>
<dbReference type="SMART" id="SM00248">
    <property type="entry name" value="ANK"/>
    <property type="match status" value="1"/>
</dbReference>
<dbReference type="InterPro" id="IPR002110">
    <property type="entry name" value="Ankyrin_rpt"/>
</dbReference>
<keyword evidence="7" id="KW-0175">Coiled coil</keyword>
<dbReference type="PROSITE" id="PS50105">
    <property type="entry name" value="SAM_DOMAIN"/>
    <property type="match status" value="1"/>
</dbReference>
<dbReference type="InterPro" id="IPR000048">
    <property type="entry name" value="IQ_motif_EF-hand-BS"/>
</dbReference>
<evidence type="ECO:0000256" key="7">
    <source>
        <dbReference type="SAM" id="Coils"/>
    </source>
</evidence>
<evidence type="ECO:0000256" key="3">
    <source>
        <dbReference type="ARBA" id="ARBA00022737"/>
    </source>
</evidence>
<reference evidence="11 12" key="1">
    <citation type="journal article" date="2006" name="Science">
        <title>Phytophthora genome sequences uncover evolutionary origins and mechanisms of pathogenesis.</title>
        <authorList>
            <person name="Tyler B.M."/>
            <person name="Tripathy S."/>
            <person name="Zhang X."/>
            <person name="Dehal P."/>
            <person name="Jiang R.H."/>
            <person name="Aerts A."/>
            <person name="Arredondo F.D."/>
            <person name="Baxter L."/>
            <person name="Bensasson D."/>
            <person name="Beynon J.L."/>
            <person name="Chapman J."/>
            <person name="Damasceno C.M."/>
            <person name="Dorrance A.E."/>
            <person name="Dou D."/>
            <person name="Dickerman A.W."/>
            <person name="Dubchak I.L."/>
            <person name="Garbelotto M."/>
            <person name="Gijzen M."/>
            <person name="Gordon S.G."/>
            <person name="Govers F."/>
            <person name="Grunwald N.J."/>
            <person name="Huang W."/>
            <person name="Ivors K.L."/>
            <person name="Jones R.W."/>
            <person name="Kamoun S."/>
            <person name="Krampis K."/>
            <person name="Lamour K.H."/>
            <person name="Lee M.K."/>
            <person name="McDonald W.H."/>
            <person name="Medina M."/>
            <person name="Meijer H.J."/>
            <person name="Nordberg E.K."/>
            <person name="Maclean D.J."/>
            <person name="Ospina-Giraldo M.D."/>
            <person name="Morris P.F."/>
            <person name="Phuntumart V."/>
            <person name="Putnam N.H."/>
            <person name="Rash S."/>
            <person name="Rose J.K."/>
            <person name="Sakihama Y."/>
            <person name="Salamov A.A."/>
            <person name="Savidor A."/>
            <person name="Scheuring C.F."/>
            <person name="Smith B.M."/>
            <person name="Sobral B.W."/>
            <person name="Terry A."/>
            <person name="Torto-Alalibo T.A."/>
            <person name="Win J."/>
            <person name="Xu Z."/>
            <person name="Zhang H."/>
            <person name="Grigoriev I.V."/>
            <person name="Rokhsar D.S."/>
            <person name="Boore J.L."/>
        </authorList>
    </citation>
    <scope>NUCLEOTIDE SEQUENCE [LARGE SCALE GENOMIC DNA]</scope>
    <source>
        <strain evidence="11 12">P6497</strain>
    </source>
</reference>
<feature type="coiled-coil region" evidence="7">
    <location>
        <begin position="1356"/>
        <end position="1408"/>
    </location>
</feature>
<keyword evidence="5" id="KW-0040">ANK repeat</keyword>
<dbReference type="SMART" id="SM00015">
    <property type="entry name" value="IQ"/>
    <property type="match status" value="6"/>
</dbReference>